<feature type="domain" description="Autotransporter" evidence="1">
    <location>
        <begin position="199"/>
        <end position="478"/>
    </location>
</feature>
<dbReference type="Pfam" id="PF03212">
    <property type="entry name" value="Pertactin"/>
    <property type="match status" value="1"/>
</dbReference>
<name>A0A7C1NUE9_9HYPH</name>
<dbReference type="SUPFAM" id="SSF51126">
    <property type="entry name" value="Pectin lyase-like"/>
    <property type="match status" value="1"/>
</dbReference>
<comment type="caution">
    <text evidence="2">The sequence shown here is derived from an EMBL/GenBank/DDBJ whole genome shotgun (WGS) entry which is preliminary data.</text>
</comment>
<dbReference type="Gene3D" id="2.40.128.130">
    <property type="entry name" value="Autotransporter beta-domain"/>
    <property type="match status" value="1"/>
</dbReference>
<gene>
    <name evidence="2" type="ORF">ENP70_12670</name>
</gene>
<dbReference type="PANTHER" id="PTHR35037:SF3">
    <property type="entry name" value="C-TERMINAL REGION OF AIDA-LIKE PROTEIN"/>
    <property type="match status" value="1"/>
</dbReference>
<dbReference type="CDD" id="cd01344">
    <property type="entry name" value="PL2_Passenger_AT"/>
    <property type="match status" value="1"/>
</dbReference>
<dbReference type="InterPro" id="IPR005546">
    <property type="entry name" value="Autotransporte_beta"/>
</dbReference>
<dbReference type="NCBIfam" id="TIGR01414">
    <property type="entry name" value="autotrans_barl"/>
    <property type="match status" value="1"/>
</dbReference>
<dbReference type="InterPro" id="IPR036709">
    <property type="entry name" value="Autotransporte_beta_dom_sf"/>
</dbReference>
<dbReference type="GO" id="GO:0019867">
    <property type="term" value="C:outer membrane"/>
    <property type="evidence" value="ECO:0007669"/>
    <property type="project" value="InterPro"/>
</dbReference>
<protein>
    <submittedName>
        <fullName evidence="2">Autotransporter outer membrane beta-barrel domain-containing protein</fullName>
    </submittedName>
</protein>
<dbReference type="SMART" id="SM00869">
    <property type="entry name" value="Autotransporter"/>
    <property type="match status" value="1"/>
</dbReference>
<dbReference type="InterPro" id="IPR051551">
    <property type="entry name" value="Autotransporter_adhesion"/>
</dbReference>
<proteinExistence type="predicted"/>
<reference evidence="2" key="1">
    <citation type="journal article" date="2020" name="mSystems">
        <title>Genome- and Community-Level Interaction Insights into Carbon Utilization and Element Cycling Functions of Hydrothermarchaeota in Hydrothermal Sediment.</title>
        <authorList>
            <person name="Zhou Z."/>
            <person name="Liu Y."/>
            <person name="Xu W."/>
            <person name="Pan J."/>
            <person name="Luo Z.H."/>
            <person name="Li M."/>
        </authorList>
    </citation>
    <scope>NUCLEOTIDE SEQUENCE [LARGE SCALE GENOMIC DNA]</scope>
    <source>
        <strain evidence="2">SpSt-243</strain>
    </source>
</reference>
<organism evidence="2">
    <name type="scientific">Agrobacterium albertimagni</name>
    <dbReference type="NCBI Taxonomy" id="147266"/>
    <lineage>
        <taxon>Bacteria</taxon>
        <taxon>Pseudomonadati</taxon>
        <taxon>Pseudomonadota</taxon>
        <taxon>Alphaproteobacteria</taxon>
        <taxon>Hyphomicrobiales</taxon>
        <taxon>Rhizobiaceae</taxon>
        <taxon>Rhizobium/Agrobacterium group</taxon>
        <taxon>Agrobacterium</taxon>
    </lineage>
</organism>
<dbReference type="InterPro" id="IPR011050">
    <property type="entry name" value="Pectin_lyase_fold/virulence"/>
</dbReference>
<dbReference type="InterPro" id="IPR004899">
    <property type="entry name" value="Pertactin_central"/>
</dbReference>
<dbReference type="PROSITE" id="PS51208">
    <property type="entry name" value="AUTOTRANSPORTER"/>
    <property type="match status" value="1"/>
</dbReference>
<dbReference type="InterPro" id="IPR012332">
    <property type="entry name" value="Autotransporter_pectin_lyase_C"/>
</dbReference>
<dbReference type="Gene3D" id="2.160.20.20">
    <property type="match status" value="1"/>
</dbReference>
<dbReference type="AlphaFoldDB" id="A0A7C1NUE9"/>
<dbReference type="InterPro" id="IPR006315">
    <property type="entry name" value="OM_autotransptr_brl_dom"/>
</dbReference>
<sequence length="480" mass="50198">MSNSSTVNLGSTFALSGDLAIDSSSQFLARGSSAGLLSVTGAIDNDGLVSLADGVVGDVLTATGDYTGTGVLALDTDLATGSADTLSISGDATGRTRLSITDRSTSAIKGGRVRLIEVTGTTAADAFYLSQPLMSGLYLYDLQALANGWYLTASLSPVAPVYENYLHTLGLLNSEHRRDPRLGSRQFDDCPDGARFGAEGCVRQALRITTEGASEKRDASGAMAQSATDSRSWMLRGTIDIPVIDDQRGRLSLVGEAFVGKVSTVIEAEEGNGSIVSKAHGASLTATWDTPSGFYADLQGRLAWFDSDLHSSSMGSLAEGNDGLGGVLSLEVGQRLSIADDFTLTPQAQLTYSTLSFDSFASEAGGIVAVDDGRRLAARMGLHVERAHDWTTPSGTNRRISIYGIVNLTRELIGETSVLVGGVPVVDPRAPWVGELGLGGVLHANVDGFALGSDVMLASDLSGHSSSHSLKGSFWMRKVF</sequence>
<dbReference type="SUPFAM" id="SSF103515">
    <property type="entry name" value="Autotransporter"/>
    <property type="match status" value="1"/>
</dbReference>
<evidence type="ECO:0000313" key="2">
    <source>
        <dbReference type="EMBL" id="HEB44515.1"/>
    </source>
</evidence>
<dbReference type="InterPro" id="IPR043990">
    <property type="entry name" value="AC_1"/>
</dbReference>
<dbReference type="EMBL" id="DSKI01000650">
    <property type="protein sequence ID" value="HEB44515.1"/>
    <property type="molecule type" value="Genomic_DNA"/>
</dbReference>
<dbReference type="Pfam" id="PF03797">
    <property type="entry name" value="Autotransporter"/>
    <property type="match status" value="1"/>
</dbReference>
<accession>A0A7C1NUE9</accession>
<evidence type="ECO:0000259" key="1">
    <source>
        <dbReference type="PROSITE" id="PS51208"/>
    </source>
</evidence>
<dbReference type="PANTHER" id="PTHR35037">
    <property type="entry name" value="C-TERMINAL REGION OF AIDA-LIKE PROTEIN"/>
    <property type="match status" value="1"/>
</dbReference>